<dbReference type="FunFam" id="3.40.50.2000:FF:000064">
    <property type="entry name" value="Glycosyltransferase"/>
    <property type="match status" value="1"/>
</dbReference>
<accession>A0A9E7EPB0</accession>
<evidence type="ECO:0000256" key="2">
    <source>
        <dbReference type="ARBA" id="ARBA00022676"/>
    </source>
</evidence>
<dbReference type="PROSITE" id="PS00375">
    <property type="entry name" value="UDPGT"/>
    <property type="match status" value="1"/>
</dbReference>
<comment type="similarity">
    <text evidence="1 4">Belongs to the UDP-glycosyltransferase family.</text>
</comment>
<evidence type="ECO:0000313" key="8">
    <source>
        <dbReference type="Proteomes" id="UP001055439"/>
    </source>
</evidence>
<dbReference type="InterPro" id="IPR035595">
    <property type="entry name" value="UDP_glycos_trans_CS"/>
</dbReference>
<dbReference type="Pfam" id="PF00201">
    <property type="entry name" value="UDPGT"/>
    <property type="match status" value="1"/>
</dbReference>
<dbReference type="PANTHER" id="PTHR48047:SF107">
    <property type="entry name" value="UDP-GLYCOSYLTRANSFERASE 92A1-LIKE"/>
    <property type="match status" value="1"/>
</dbReference>
<dbReference type="PANTHER" id="PTHR48047">
    <property type="entry name" value="GLYCOSYLTRANSFERASE"/>
    <property type="match status" value="1"/>
</dbReference>
<dbReference type="Gene3D" id="3.40.50.2000">
    <property type="entry name" value="Glycogen Phosphorylase B"/>
    <property type="match status" value="2"/>
</dbReference>
<dbReference type="InterPro" id="IPR002213">
    <property type="entry name" value="UDP_glucos_trans"/>
</dbReference>
<dbReference type="SUPFAM" id="SSF53756">
    <property type="entry name" value="UDP-Glycosyltransferase/glycogen phosphorylase"/>
    <property type="match status" value="1"/>
</dbReference>
<proteinExistence type="inferred from homology"/>
<dbReference type="AlphaFoldDB" id="A0A9E7EPB0"/>
<dbReference type="Pfam" id="PF26168">
    <property type="entry name" value="Glyco_transf_N"/>
    <property type="match status" value="1"/>
</dbReference>
<keyword evidence="8" id="KW-1185">Reference proteome</keyword>
<dbReference type="EMBL" id="CP097503">
    <property type="protein sequence ID" value="URD79677.1"/>
    <property type="molecule type" value="Genomic_DNA"/>
</dbReference>
<evidence type="ECO:0000259" key="6">
    <source>
        <dbReference type="Pfam" id="PF26168"/>
    </source>
</evidence>
<evidence type="ECO:0000256" key="5">
    <source>
        <dbReference type="RuleBase" id="RU362057"/>
    </source>
</evidence>
<dbReference type="GO" id="GO:0035251">
    <property type="term" value="F:UDP-glucosyltransferase activity"/>
    <property type="evidence" value="ECO:0007669"/>
    <property type="project" value="TreeGrafter"/>
</dbReference>
<keyword evidence="2 4" id="KW-0328">Glycosyltransferase</keyword>
<keyword evidence="3 4" id="KW-0808">Transferase</keyword>
<reference evidence="7" key="1">
    <citation type="submission" date="2022-05" db="EMBL/GenBank/DDBJ databases">
        <title>The Musa troglodytarum L. genome provides insights into the mechanism of non-climacteric behaviour and enrichment of carotenoids.</title>
        <authorList>
            <person name="Wang J."/>
        </authorList>
    </citation>
    <scope>NUCLEOTIDE SEQUENCE</scope>
    <source>
        <tissue evidence="7">Leaf</tissue>
    </source>
</reference>
<dbReference type="EC" id="2.4.1.-" evidence="5"/>
<name>A0A9E7EPB0_9LILI</name>
<dbReference type="InterPro" id="IPR058980">
    <property type="entry name" value="Glyco_transf_N"/>
</dbReference>
<gene>
    <name evidence="7" type="ORF">MUK42_02857</name>
</gene>
<feature type="domain" description="Glycosyltransferase N-terminal" evidence="6">
    <location>
        <begin position="9"/>
        <end position="153"/>
    </location>
</feature>
<evidence type="ECO:0000256" key="4">
    <source>
        <dbReference type="RuleBase" id="RU003718"/>
    </source>
</evidence>
<evidence type="ECO:0000256" key="1">
    <source>
        <dbReference type="ARBA" id="ARBA00009995"/>
    </source>
</evidence>
<dbReference type="OrthoDB" id="5835829at2759"/>
<evidence type="ECO:0000313" key="7">
    <source>
        <dbReference type="EMBL" id="URD79677.1"/>
    </source>
</evidence>
<sequence>MEAGDRQHVVLFPYMAQGHINPFLALAELLRRRRPTLIVTLVSTPLNIQNIKSSPCPPSLSSIRLRSVPFSPAAHGLPPEAETTAAIPFHQIVTLFHASLSLQPAFEQLIEDITQKDGRPPLCIIADYCFAWSVHVARRFGAFHSIFCTSGAYGTTVYSSLWTHLPHRKTNSDEFPLPEFPDTIIHRSQLPKHLLMADGTDPWSDFLQRQISLLSETDAVIINTVEEVEKTGLRMLRKLLPCPIWPVGPVVSSPSSAIAAIAGNDHILKWLDSQPPASVLYVSFGSQNTIAAPQMKELAMGLEASRTRFLWVIRPPVGFDVKGEFKPEWLPEKFEERMRDAGTGVLVHGWAPQLEILSHASTGGFLSHCGWNSVLESLSRGVPIVAWPLSGDQLYNAKMMEEELGVCVEVARGNMESSRADRVVVEKVVKEVMHGGQRGKEIRRRVEEVRGLMKEAWTEGPGSSVKGLSEFFRAAASMRRAGMKM</sequence>
<dbReference type="Proteomes" id="UP001055439">
    <property type="component" value="Chromosome 10"/>
</dbReference>
<dbReference type="CDD" id="cd03784">
    <property type="entry name" value="GT1_Gtf-like"/>
    <property type="match status" value="1"/>
</dbReference>
<protein>
    <recommendedName>
        <fullName evidence="5">Glycosyltransferase</fullName>
        <ecNumber evidence="5">2.4.1.-</ecNumber>
    </recommendedName>
</protein>
<dbReference type="FunFam" id="3.40.50.2000:FF:000103">
    <property type="entry name" value="Glycosyltransferase"/>
    <property type="match status" value="1"/>
</dbReference>
<organism evidence="7 8">
    <name type="scientific">Musa troglodytarum</name>
    <name type="common">fe'i banana</name>
    <dbReference type="NCBI Taxonomy" id="320322"/>
    <lineage>
        <taxon>Eukaryota</taxon>
        <taxon>Viridiplantae</taxon>
        <taxon>Streptophyta</taxon>
        <taxon>Embryophyta</taxon>
        <taxon>Tracheophyta</taxon>
        <taxon>Spermatophyta</taxon>
        <taxon>Magnoliopsida</taxon>
        <taxon>Liliopsida</taxon>
        <taxon>Zingiberales</taxon>
        <taxon>Musaceae</taxon>
        <taxon>Musa</taxon>
    </lineage>
</organism>
<evidence type="ECO:0000256" key="3">
    <source>
        <dbReference type="ARBA" id="ARBA00022679"/>
    </source>
</evidence>